<protein>
    <submittedName>
        <fullName evidence="1">Uncharacterized protein</fullName>
    </submittedName>
</protein>
<evidence type="ECO:0000313" key="1">
    <source>
        <dbReference type="EMBL" id="JAD60198.1"/>
    </source>
</evidence>
<dbReference type="AlphaFoldDB" id="A0A0A9BDI9"/>
<name>A0A0A9BDI9_ARUDO</name>
<accession>A0A0A9BDI9</accession>
<dbReference type="EMBL" id="GBRH01237697">
    <property type="protein sequence ID" value="JAD60198.1"/>
    <property type="molecule type" value="Transcribed_RNA"/>
</dbReference>
<sequence>MTFNSKEPNHMLRLSNGFFT</sequence>
<reference evidence="1" key="1">
    <citation type="submission" date="2014-09" db="EMBL/GenBank/DDBJ databases">
        <authorList>
            <person name="Magalhaes I.L.F."/>
            <person name="Oliveira U."/>
            <person name="Santos F.R."/>
            <person name="Vidigal T.H.D.A."/>
            <person name="Brescovit A.D."/>
            <person name="Santos A.J."/>
        </authorList>
    </citation>
    <scope>NUCLEOTIDE SEQUENCE</scope>
    <source>
        <tissue evidence="1">Shoot tissue taken approximately 20 cm above the soil surface</tissue>
    </source>
</reference>
<reference evidence="1" key="2">
    <citation type="journal article" date="2015" name="Data Brief">
        <title>Shoot transcriptome of the giant reed, Arundo donax.</title>
        <authorList>
            <person name="Barrero R.A."/>
            <person name="Guerrero F.D."/>
            <person name="Moolhuijzen P."/>
            <person name="Goolsby J.A."/>
            <person name="Tidwell J."/>
            <person name="Bellgard S.E."/>
            <person name="Bellgard M.I."/>
        </authorList>
    </citation>
    <scope>NUCLEOTIDE SEQUENCE</scope>
    <source>
        <tissue evidence="1">Shoot tissue taken approximately 20 cm above the soil surface</tissue>
    </source>
</reference>
<proteinExistence type="predicted"/>
<organism evidence="1">
    <name type="scientific">Arundo donax</name>
    <name type="common">Giant reed</name>
    <name type="synonym">Donax arundinaceus</name>
    <dbReference type="NCBI Taxonomy" id="35708"/>
    <lineage>
        <taxon>Eukaryota</taxon>
        <taxon>Viridiplantae</taxon>
        <taxon>Streptophyta</taxon>
        <taxon>Embryophyta</taxon>
        <taxon>Tracheophyta</taxon>
        <taxon>Spermatophyta</taxon>
        <taxon>Magnoliopsida</taxon>
        <taxon>Liliopsida</taxon>
        <taxon>Poales</taxon>
        <taxon>Poaceae</taxon>
        <taxon>PACMAD clade</taxon>
        <taxon>Arundinoideae</taxon>
        <taxon>Arundineae</taxon>
        <taxon>Arundo</taxon>
    </lineage>
</organism>